<dbReference type="eggNOG" id="COG4768">
    <property type="taxonomic scope" value="Bacteria"/>
</dbReference>
<dbReference type="PANTHER" id="PTHR40070">
    <property type="entry name" value="UPF0478 PROTEIN YTXG"/>
    <property type="match status" value="1"/>
</dbReference>
<evidence type="ECO:0000313" key="2">
    <source>
        <dbReference type="EMBL" id="ADH98278.1"/>
    </source>
</evidence>
<dbReference type="HOGENOM" id="CLU_115870_1_0_9"/>
<gene>
    <name evidence="2" type="ordered locus">Bsel_0748</name>
</gene>
<proteinExistence type="predicted"/>
<keyword evidence="1" id="KW-0812">Transmembrane</keyword>
<feature type="transmembrane region" description="Helical" evidence="1">
    <location>
        <begin position="6"/>
        <end position="25"/>
    </location>
</feature>
<keyword evidence="1" id="KW-0472">Membrane</keyword>
<organism evidence="2 3">
    <name type="scientific">Bacillus selenitireducens (strain ATCC 700615 / DSM 15326 / MLS10)</name>
    <dbReference type="NCBI Taxonomy" id="439292"/>
    <lineage>
        <taxon>Bacteria</taxon>
        <taxon>Bacillati</taxon>
        <taxon>Bacillota</taxon>
        <taxon>Bacilli</taxon>
        <taxon>Bacillales</taxon>
        <taxon>Bacillaceae</taxon>
        <taxon>Salisediminibacterium</taxon>
    </lineage>
</organism>
<evidence type="ECO:0008006" key="4">
    <source>
        <dbReference type="Google" id="ProtNLM"/>
    </source>
</evidence>
<reference evidence="2" key="1">
    <citation type="submission" date="2009-10" db="EMBL/GenBank/DDBJ databases">
        <title>Complete sequence of Bacillus selenitireducens MLS10.</title>
        <authorList>
            <consortium name="US DOE Joint Genome Institute"/>
            <person name="Lucas S."/>
            <person name="Copeland A."/>
            <person name="Lapidus A."/>
            <person name="Glavina del Rio T."/>
            <person name="Dalin E."/>
            <person name="Tice H."/>
            <person name="Bruce D."/>
            <person name="Goodwin L."/>
            <person name="Pitluck S."/>
            <person name="Sims D."/>
            <person name="Brettin T."/>
            <person name="Detter J.C."/>
            <person name="Han C."/>
            <person name="Larimer F."/>
            <person name="Land M."/>
            <person name="Hauser L."/>
            <person name="Kyrpides N."/>
            <person name="Ovchinnikova G."/>
            <person name="Stolz J."/>
        </authorList>
    </citation>
    <scope>NUCLEOTIDE SEQUENCE [LARGE SCALE GENOMIC DNA]</scope>
    <source>
        <strain evidence="2">MLS10</strain>
    </source>
</reference>
<dbReference type="InterPro" id="IPR009293">
    <property type="entry name" value="UPF0478"/>
</dbReference>
<keyword evidence="1" id="KW-1133">Transmembrane helix</keyword>
<name>D6XYX0_BACIE</name>
<keyword evidence="3" id="KW-1185">Reference proteome</keyword>
<dbReference type="Pfam" id="PF06103">
    <property type="entry name" value="DUF948"/>
    <property type="match status" value="1"/>
</dbReference>
<sequence length="147" mass="15855">MDWLGLGVFILALAFAGLIIILIPVMKNLAQTLGNVADTVETANKSVGEITGEVTVILHNTNETLVDVHGKMQKVNPLFDIIHDTGQAAHNFTSTFANYTGAKADKANDGISILDKKNLEGILRGAAFIYYLKELQKEKKAADEAAD</sequence>
<dbReference type="Proteomes" id="UP000000271">
    <property type="component" value="Chromosome"/>
</dbReference>
<accession>D6XYX0</accession>
<protein>
    <recommendedName>
        <fullName evidence="4">General stress protein</fullName>
    </recommendedName>
</protein>
<dbReference type="PANTHER" id="PTHR40070:SF1">
    <property type="entry name" value="UPF0478 PROTEIN YTXG"/>
    <property type="match status" value="1"/>
</dbReference>
<dbReference type="AlphaFoldDB" id="D6XYX0"/>
<evidence type="ECO:0000313" key="3">
    <source>
        <dbReference type="Proteomes" id="UP000000271"/>
    </source>
</evidence>
<dbReference type="OrthoDB" id="2437843at2"/>
<evidence type="ECO:0000256" key="1">
    <source>
        <dbReference type="SAM" id="Phobius"/>
    </source>
</evidence>
<dbReference type="EMBL" id="CP001791">
    <property type="protein sequence ID" value="ADH98278.1"/>
    <property type="molecule type" value="Genomic_DNA"/>
</dbReference>
<dbReference type="KEGG" id="bse:Bsel_0748"/>
<dbReference type="STRING" id="439292.Bsel_0748"/>
<dbReference type="RefSeq" id="WP_013171707.1">
    <property type="nucleotide sequence ID" value="NC_014219.1"/>
</dbReference>